<dbReference type="PRINTS" id="PR00411">
    <property type="entry name" value="PNDRDTASEI"/>
</dbReference>
<feature type="domain" description="FAD/NAD(P)-binding" evidence="5">
    <location>
        <begin position="5"/>
        <end position="309"/>
    </location>
</feature>
<dbReference type="InterPro" id="IPR023753">
    <property type="entry name" value="FAD/NAD-binding_dom"/>
</dbReference>
<dbReference type="SUPFAM" id="SSF55424">
    <property type="entry name" value="FAD/NAD-linked reductases, dimerisation (C-terminal) domain"/>
    <property type="match status" value="1"/>
</dbReference>
<evidence type="ECO:0000256" key="3">
    <source>
        <dbReference type="ARBA" id="ARBA00022827"/>
    </source>
</evidence>
<keyword evidence="4" id="KW-0560">Oxidoreductase</keyword>
<dbReference type="Proteomes" id="UP001595528">
    <property type="component" value="Unassembled WGS sequence"/>
</dbReference>
<reference evidence="8" key="1">
    <citation type="journal article" date="2019" name="Int. J. Syst. Evol. Microbiol.">
        <title>The Global Catalogue of Microorganisms (GCM) 10K type strain sequencing project: providing services to taxonomists for standard genome sequencing and annotation.</title>
        <authorList>
            <consortium name="The Broad Institute Genomics Platform"/>
            <consortium name="The Broad Institute Genome Sequencing Center for Infectious Disease"/>
            <person name="Wu L."/>
            <person name="Ma J."/>
        </authorList>
    </citation>
    <scope>NUCLEOTIDE SEQUENCE [LARGE SCALE GENOMIC DNA]</scope>
    <source>
        <strain evidence="8">KCTC 42964</strain>
    </source>
</reference>
<dbReference type="Gene3D" id="3.30.390.30">
    <property type="match status" value="1"/>
</dbReference>
<comment type="caution">
    <text evidence="7">The sequence shown here is derived from an EMBL/GenBank/DDBJ whole genome shotgun (WGS) entry which is preliminary data.</text>
</comment>
<gene>
    <name evidence="7" type="ORF">ACFOGJ_00605</name>
</gene>
<dbReference type="InterPro" id="IPR050446">
    <property type="entry name" value="FAD-oxidoreductase/Apoptosis"/>
</dbReference>
<evidence type="ECO:0000256" key="4">
    <source>
        <dbReference type="ARBA" id="ARBA00023002"/>
    </source>
</evidence>
<dbReference type="RefSeq" id="WP_379897441.1">
    <property type="nucleotide sequence ID" value="NZ_JBHRTR010000004.1"/>
</dbReference>
<dbReference type="InterPro" id="IPR016156">
    <property type="entry name" value="FAD/NAD-linked_Rdtase_dimer_sf"/>
</dbReference>
<accession>A0ABV7KTT4</accession>
<feature type="domain" description="Reductase C-terminal" evidence="6">
    <location>
        <begin position="328"/>
        <end position="411"/>
    </location>
</feature>
<name>A0ABV7KTT4_9PROT</name>
<dbReference type="PRINTS" id="PR00368">
    <property type="entry name" value="FADPNR"/>
</dbReference>
<organism evidence="7 8">
    <name type="scientific">Marinibaculum pumilum</name>
    <dbReference type="NCBI Taxonomy" id="1766165"/>
    <lineage>
        <taxon>Bacteria</taxon>
        <taxon>Pseudomonadati</taxon>
        <taxon>Pseudomonadota</taxon>
        <taxon>Alphaproteobacteria</taxon>
        <taxon>Rhodospirillales</taxon>
        <taxon>Rhodospirillaceae</taxon>
        <taxon>Marinibaculum</taxon>
    </lineage>
</organism>
<dbReference type="PANTHER" id="PTHR43557:SF2">
    <property type="entry name" value="RIESKE DOMAIN-CONTAINING PROTEIN-RELATED"/>
    <property type="match status" value="1"/>
</dbReference>
<evidence type="ECO:0000313" key="7">
    <source>
        <dbReference type="EMBL" id="MFC3225709.1"/>
    </source>
</evidence>
<dbReference type="InterPro" id="IPR028202">
    <property type="entry name" value="Reductase_C"/>
</dbReference>
<proteinExistence type="predicted"/>
<dbReference type="Pfam" id="PF14759">
    <property type="entry name" value="Reductase_C"/>
    <property type="match status" value="1"/>
</dbReference>
<evidence type="ECO:0000259" key="6">
    <source>
        <dbReference type="Pfam" id="PF14759"/>
    </source>
</evidence>
<dbReference type="Pfam" id="PF07992">
    <property type="entry name" value="Pyr_redox_2"/>
    <property type="match status" value="1"/>
</dbReference>
<sequence length="422" mass="44346">MALSEIVIVGAGQAGLQTAASLRQFGYEGRIRLVGEEKGLPYQRPPLSKAFLKADSDPESLALRNRDFFEKQKIELLDGERVASIDRQAGAVELASGGRLDYDRLVLATGARNRALPVPGGDHPDLLELRSLDHALAVRDRLGSAGSIAIVGGGYIGLEIAATARGRGLDVTVVEAMDRLMPRTASPALSAHVEGVHRGHGVGLRLGEGVARIATDGEGRIAGVETAAGGLIAAELVLVGIGILPNDALAAAAGLETDNGIVVDSCLRTADPSIFALGDCAAFPAPDFGGGALPGRIRLESVQNAVDQAKCVARNILAEPAPYSEVPWFWSDQFDMKIQIAGLTAGSDRQIARLDEEKGRLTVYCFRDGHLAGVETVSNPGDHMACRRLMAERLSPQPAEVEAAGFSLKTWLQAMRGRAGGG</sequence>
<dbReference type="SUPFAM" id="SSF51905">
    <property type="entry name" value="FAD/NAD(P)-binding domain"/>
    <property type="match status" value="2"/>
</dbReference>
<dbReference type="EMBL" id="JBHRTR010000004">
    <property type="protein sequence ID" value="MFC3225709.1"/>
    <property type="molecule type" value="Genomic_DNA"/>
</dbReference>
<evidence type="ECO:0000313" key="8">
    <source>
        <dbReference type="Proteomes" id="UP001595528"/>
    </source>
</evidence>
<keyword evidence="3" id="KW-0274">FAD</keyword>
<keyword evidence="2" id="KW-0285">Flavoprotein</keyword>
<dbReference type="InterPro" id="IPR036188">
    <property type="entry name" value="FAD/NAD-bd_sf"/>
</dbReference>
<dbReference type="Gene3D" id="3.50.50.60">
    <property type="entry name" value="FAD/NAD(P)-binding domain"/>
    <property type="match status" value="2"/>
</dbReference>
<protein>
    <submittedName>
        <fullName evidence="7">NAD(P)/FAD-dependent oxidoreductase</fullName>
    </submittedName>
</protein>
<dbReference type="PANTHER" id="PTHR43557">
    <property type="entry name" value="APOPTOSIS-INDUCING FACTOR 1"/>
    <property type="match status" value="1"/>
</dbReference>
<evidence type="ECO:0000256" key="2">
    <source>
        <dbReference type="ARBA" id="ARBA00022630"/>
    </source>
</evidence>
<evidence type="ECO:0000259" key="5">
    <source>
        <dbReference type="Pfam" id="PF07992"/>
    </source>
</evidence>
<evidence type="ECO:0000256" key="1">
    <source>
        <dbReference type="ARBA" id="ARBA00001974"/>
    </source>
</evidence>
<keyword evidence="8" id="KW-1185">Reference proteome</keyword>
<comment type="cofactor">
    <cofactor evidence="1">
        <name>FAD</name>
        <dbReference type="ChEBI" id="CHEBI:57692"/>
    </cofactor>
</comment>